<dbReference type="InterPro" id="IPR001867">
    <property type="entry name" value="OmpR/PhoB-type_DNA-bd"/>
</dbReference>
<reference evidence="8 9" key="1">
    <citation type="submission" date="2020-03" db="EMBL/GenBank/DDBJ databases">
        <title>Sequencing the genomes of 1000 actinobacteria strains.</title>
        <authorList>
            <person name="Klenk H.-P."/>
        </authorList>
    </citation>
    <scope>NUCLEOTIDE SEQUENCE [LARGE SCALE GENOMIC DNA]</scope>
    <source>
        <strain evidence="8 9">DSM 45490</strain>
    </source>
</reference>
<dbReference type="AlphaFoldDB" id="A0A7X5VCC7"/>
<dbReference type="InterPro" id="IPR027417">
    <property type="entry name" value="P-loop_NTPase"/>
</dbReference>
<comment type="caution">
    <text evidence="8">The sequence shown here is derived from an EMBL/GenBank/DDBJ whole genome shotgun (WGS) entry which is preliminary data.</text>
</comment>
<evidence type="ECO:0000259" key="7">
    <source>
        <dbReference type="PROSITE" id="PS51755"/>
    </source>
</evidence>
<keyword evidence="4" id="KW-0804">Transcription</keyword>
<dbReference type="RefSeq" id="WP_167209552.1">
    <property type="nucleotide sequence ID" value="NZ_JAASRO010000001.1"/>
</dbReference>
<feature type="DNA-binding region" description="OmpR/PhoB-type" evidence="5">
    <location>
        <begin position="1"/>
        <end position="90"/>
    </location>
</feature>
<protein>
    <submittedName>
        <fullName evidence="8">DNA-binding SARP family transcriptional activator</fullName>
    </submittedName>
</protein>
<dbReference type="GO" id="GO:0006355">
    <property type="term" value="P:regulation of DNA-templated transcription"/>
    <property type="evidence" value="ECO:0007669"/>
    <property type="project" value="InterPro"/>
</dbReference>
<dbReference type="InterPro" id="IPR019734">
    <property type="entry name" value="TPR_rpt"/>
</dbReference>
<comment type="similarity">
    <text evidence="1">Belongs to the AfsR/DnrI/RedD regulatory family.</text>
</comment>
<dbReference type="SUPFAM" id="SSF46894">
    <property type="entry name" value="C-terminal effector domain of the bipartite response regulators"/>
    <property type="match status" value="1"/>
</dbReference>
<dbReference type="InterPro" id="IPR005158">
    <property type="entry name" value="BTAD"/>
</dbReference>
<evidence type="ECO:0000256" key="1">
    <source>
        <dbReference type="ARBA" id="ARBA00005820"/>
    </source>
</evidence>
<proteinExistence type="inferred from homology"/>
<dbReference type="PANTHER" id="PTHR35807:SF1">
    <property type="entry name" value="TRANSCRIPTIONAL REGULATOR REDD"/>
    <property type="match status" value="1"/>
</dbReference>
<dbReference type="GO" id="GO:0000160">
    <property type="term" value="P:phosphorelay signal transduction system"/>
    <property type="evidence" value="ECO:0007669"/>
    <property type="project" value="InterPro"/>
</dbReference>
<keyword evidence="9" id="KW-1185">Reference proteome</keyword>
<organism evidence="8 9">
    <name type="scientific">Kribbella shirazensis</name>
    <dbReference type="NCBI Taxonomy" id="1105143"/>
    <lineage>
        <taxon>Bacteria</taxon>
        <taxon>Bacillati</taxon>
        <taxon>Actinomycetota</taxon>
        <taxon>Actinomycetes</taxon>
        <taxon>Propionibacteriales</taxon>
        <taxon>Kribbellaceae</taxon>
        <taxon>Kribbella</taxon>
    </lineage>
</organism>
<dbReference type="Gene3D" id="1.25.40.10">
    <property type="entry name" value="Tetratricopeptide repeat domain"/>
    <property type="match status" value="3"/>
</dbReference>
<dbReference type="CDD" id="cd15831">
    <property type="entry name" value="BTAD"/>
    <property type="match status" value="1"/>
</dbReference>
<evidence type="ECO:0000256" key="5">
    <source>
        <dbReference type="PROSITE-ProRule" id="PRU01091"/>
    </source>
</evidence>
<dbReference type="Pfam" id="PF00486">
    <property type="entry name" value="Trans_reg_C"/>
    <property type="match status" value="1"/>
</dbReference>
<dbReference type="InterPro" id="IPR016032">
    <property type="entry name" value="Sig_transdc_resp-reg_C-effctor"/>
</dbReference>
<dbReference type="Gene3D" id="1.10.10.10">
    <property type="entry name" value="Winged helix-like DNA-binding domain superfamily/Winged helix DNA-binding domain"/>
    <property type="match status" value="2"/>
</dbReference>
<feature type="domain" description="OmpR/PhoB-type" evidence="7">
    <location>
        <begin position="1"/>
        <end position="90"/>
    </location>
</feature>
<dbReference type="PRINTS" id="PR00364">
    <property type="entry name" value="DISEASERSIST"/>
</dbReference>
<evidence type="ECO:0000256" key="4">
    <source>
        <dbReference type="ARBA" id="ARBA00023163"/>
    </source>
</evidence>
<dbReference type="Proteomes" id="UP000555407">
    <property type="component" value="Unassembled WGS sequence"/>
</dbReference>
<keyword evidence="2" id="KW-0805">Transcription regulation</keyword>
<dbReference type="SUPFAM" id="SSF52540">
    <property type="entry name" value="P-loop containing nucleoside triphosphate hydrolases"/>
    <property type="match status" value="1"/>
</dbReference>
<dbReference type="SMART" id="SM00862">
    <property type="entry name" value="Trans_reg_C"/>
    <property type="match status" value="1"/>
</dbReference>
<dbReference type="Gene3D" id="3.40.50.300">
    <property type="entry name" value="P-loop containing nucleotide triphosphate hydrolases"/>
    <property type="match status" value="1"/>
</dbReference>
<dbReference type="Pfam" id="PF03704">
    <property type="entry name" value="BTAD"/>
    <property type="match status" value="1"/>
</dbReference>
<evidence type="ECO:0000313" key="9">
    <source>
        <dbReference type="Proteomes" id="UP000555407"/>
    </source>
</evidence>
<name>A0A7X5VCC7_9ACTN</name>
<dbReference type="EMBL" id="JAASRO010000001">
    <property type="protein sequence ID" value="NIK58620.1"/>
    <property type="molecule type" value="Genomic_DNA"/>
</dbReference>
<dbReference type="InterPro" id="IPR051677">
    <property type="entry name" value="AfsR-DnrI-RedD_regulator"/>
</dbReference>
<dbReference type="SMART" id="SM00028">
    <property type="entry name" value="TPR"/>
    <property type="match status" value="4"/>
</dbReference>
<accession>A0A7X5VCC7</accession>
<dbReference type="SMART" id="SM01043">
    <property type="entry name" value="BTAD"/>
    <property type="match status" value="1"/>
</dbReference>
<evidence type="ECO:0000256" key="6">
    <source>
        <dbReference type="SAM" id="MobiDB-lite"/>
    </source>
</evidence>
<evidence type="ECO:0000313" key="8">
    <source>
        <dbReference type="EMBL" id="NIK58620.1"/>
    </source>
</evidence>
<feature type="region of interest" description="Disordered" evidence="6">
    <location>
        <begin position="243"/>
        <end position="278"/>
    </location>
</feature>
<dbReference type="PROSITE" id="PS51755">
    <property type="entry name" value="OMPR_PHOB"/>
    <property type="match status" value="1"/>
</dbReference>
<dbReference type="GO" id="GO:0003677">
    <property type="term" value="F:DNA binding"/>
    <property type="evidence" value="ECO:0007669"/>
    <property type="project" value="UniProtKB-UniRule"/>
</dbReference>
<gene>
    <name evidence="8" type="ORF">BJY22_004337</name>
</gene>
<dbReference type="GO" id="GO:0043531">
    <property type="term" value="F:ADP binding"/>
    <property type="evidence" value="ECO:0007669"/>
    <property type="project" value="InterPro"/>
</dbReference>
<dbReference type="InterPro" id="IPR011990">
    <property type="entry name" value="TPR-like_helical_dom_sf"/>
</dbReference>
<dbReference type="InterPro" id="IPR036388">
    <property type="entry name" value="WH-like_DNA-bd_sf"/>
</dbReference>
<dbReference type="PANTHER" id="PTHR35807">
    <property type="entry name" value="TRANSCRIPTIONAL REGULATOR REDD-RELATED"/>
    <property type="match status" value="1"/>
</dbReference>
<keyword evidence="3 5" id="KW-0238">DNA-binding</keyword>
<evidence type="ECO:0000256" key="3">
    <source>
        <dbReference type="ARBA" id="ARBA00023125"/>
    </source>
</evidence>
<sequence>MRFEVLGTVQVVVDGRVVEPISAFRRRLLAILLVRANRPVAVDVLVDALWDDDAPRRPANSLQVHVHRLRGVLDRAERLRAVPGGYQLDVAPDELDATVFGNLHSTARNAAAEGDLAAAVAGFRSALGLWRGSPYDGFEDTALVAADARRLSEARMIASEELYDTELRAGRAPEIVPELSELSARYPLRERLVGLLMLAQYRSGRRSRAELTYRTTHQRLLRELRTEPGRELRELYDAIRAEDPALDLEPPPRSAPTHSGAPRPAQLPPAPGGFHGRETELGDLATRMDGLVVVTGMAGVGKTGLAVHHAHQVADRYGDGQLYLDLRGHATGPAIEPREALGHLLRALGTDVVPDSLADATAELRTRIAGRKMLVLLDNAATTDQVRPLLPATSSCLTLVTSRNSLSGLIAREGARRIRLGTLDTADAVSLLAELLDDGRVAAEPAAAAELVEACGRLPLAVRIAAAQLADEPHRSLGDYLAVLRERGLPVLALDDDEESAVAAAFDLSYHHLPPDVRRLFRLAGLVPGLDFTADALAALGAVPVAAARSAVRTLTNAHLLEEHAAGRYRFHDLVRDFARHQADAAESPDDRVAALDRLYTWYYLGKEEAAGFLISLRLQAPCPPLPEVPQVGLADATAAVAWLKAEFHNIIAAVRACAADGPVHWCWHLTVGVIADMDRHGYASDVLAALDLVLEVARTAGDPHAIALVLGEVSALWSVSGRSMPGELIDGMVAAGERAGDPSVLGHALYSAGVVRLRSNDPKAAAEYLSQARDLQEQAGHTVGLTLTFLHLGNLALSRGELHGGLRAYERMLEIAGDRTPSLSVAGLLNLCHTRITIGQVDGLEELFAQGRRLVEQLRDEGRRGVLEYIQGSWYRDSGRVDEGIALLTAAIRRAEELEHLRIRVHSLNELGFCHLQRRDAKAARDAFEQVLAATDSDLLREYRAHAVRGLALVELSESSLALAESRAREAIALAAGSYRLHEGDAYVDLARIQLALGQTDAAMESGHTALAIHQETSSLLGIARAHRILGEASADTTHLTESLQRFETYGSPEAAEVRQLLHELQTDERLEA</sequence>
<dbReference type="SUPFAM" id="SSF48452">
    <property type="entry name" value="TPR-like"/>
    <property type="match status" value="3"/>
</dbReference>
<evidence type="ECO:0000256" key="2">
    <source>
        <dbReference type="ARBA" id="ARBA00023015"/>
    </source>
</evidence>